<comment type="caution">
    <text evidence="13">The sequence shown here is derived from an EMBL/GenBank/DDBJ whole genome shotgun (WGS) entry which is preliminary data.</text>
</comment>
<evidence type="ECO:0000256" key="7">
    <source>
        <dbReference type="ARBA" id="ARBA00022786"/>
    </source>
</evidence>
<dbReference type="Proteomes" id="UP000585474">
    <property type="component" value="Unassembled WGS sequence"/>
</dbReference>
<dbReference type="EMBL" id="BJWL01000019">
    <property type="protein sequence ID" value="GFZ07520.1"/>
    <property type="molecule type" value="Genomic_DNA"/>
</dbReference>
<dbReference type="GO" id="GO:0012505">
    <property type="term" value="C:endomembrane system"/>
    <property type="evidence" value="ECO:0007669"/>
    <property type="project" value="UniProtKB-SubCell"/>
</dbReference>
<evidence type="ECO:0000256" key="8">
    <source>
        <dbReference type="ARBA" id="ARBA00022989"/>
    </source>
</evidence>
<evidence type="ECO:0000259" key="12">
    <source>
        <dbReference type="Pfam" id="PF25333"/>
    </source>
</evidence>
<evidence type="ECO:0000256" key="2">
    <source>
        <dbReference type="ARBA" id="ARBA00004127"/>
    </source>
</evidence>
<evidence type="ECO:0000256" key="5">
    <source>
        <dbReference type="ARBA" id="ARBA00022679"/>
    </source>
</evidence>
<dbReference type="OrthoDB" id="607498at2759"/>
<evidence type="ECO:0000259" key="11">
    <source>
        <dbReference type="Pfam" id="PF11145"/>
    </source>
</evidence>
<keyword evidence="9 10" id="KW-0472">Membrane</keyword>
<gene>
    <name evidence="13" type="ORF">Acr_19g0004570</name>
</gene>
<evidence type="ECO:0000313" key="14">
    <source>
        <dbReference type="Proteomes" id="UP000585474"/>
    </source>
</evidence>
<comment type="subcellular location">
    <subcellularLocation>
        <location evidence="2">Endomembrane system</location>
        <topology evidence="2">Multi-pass membrane protein</topology>
    </subcellularLocation>
</comment>
<dbReference type="AlphaFoldDB" id="A0A7J0G9R4"/>
<keyword evidence="7" id="KW-0833">Ubl conjugation pathway</keyword>
<evidence type="ECO:0000256" key="9">
    <source>
        <dbReference type="ARBA" id="ARBA00023136"/>
    </source>
</evidence>
<proteinExistence type="predicted"/>
<keyword evidence="8 10" id="KW-1133">Transmembrane helix</keyword>
<keyword evidence="5" id="KW-0808">Transferase</keyword>
<keyword evidence="14" id="KW-1185">Reference proteome</keyword>
<comment type="pathway">
    <text evidence="3">Protein modification; protein ubiquitination.</text>
</comment>
<dbReference type="InterPro" id="IPR021319">
    <property type="entry name" value="DUF2921"/>
</dbReference>
<organism evidence="13 14">
    <name type="scientific">Actinidia rufa</name>
    <dbReference type="NCBI Taxonomy" id="165716"/>
    <lineage>
        <taxon>Eukaryota</taxon>
        <taxon>Viridiplantae</taxon>
        <taxon>Streptophyta</taxon>
        <taxon>Embryophyta</taxon>
        <taxon>Tracheophyta</taxon>
        <taxon>Spermatophyta</taxon>
        <taxon>Magnoliopsida</taxon>
        <taxon>eudicotyledons</taxon>
        <taxon>Gunneridae</taxon>
        <taxon>Pentapetalae</taxon>
        <taxon>asterids</taxon>
        <taxon>Ericales</taxon>
        <taxon>Actinidiaceae</taxon>
        <taxon>Actinidia</taxon>
    </lineage>
</organism>
<feature type="transmembrane region" description="Helical" evidence="10">
    <location>
        <begin position="250"/>
        <end position="274"/>
    </location>
</feature>
<sequence length="332" mass="37747">MNNWQNHTPLGQGIDYLPRLMSLNAIQCSEDEWKVQYLLGFGNRSTFVYYPPFHGPMTILVAEGSLSLSYPAFWSIQNRNSVVGEIWTNKTVNESGYFNRSMFRSDDNTMLGVSGLRYRYTVINRVKNLCPIKKPVKRKEERYPKGNSYDMRSECEAKSSYGGVYDDETGKLCMVGCRKLGPGIQKSTGDPMNCEILLRFQFPPTNAKKGGSQKIHMEDGFGDHHGYDLQQARVCLCGITTLLRERNPQVLPFVSLVMLVILTLGHTIPLVLNFEALFLGNCNRENILLGKEGWLEVNKLSFTCSSSLVVDVELQRLREVEVYEKVNVERSE</sequence>
<evidence type="ECO:0000256" key="10">
    <source>
        <dbReference type="SAM" id="Phobius"/>
    </source>
</evidence>
<evidence type="ECO:0000256" key="6">
    <source>
        <dbReference type="ARBA" id="ARBA00022692"/>
    </source>
</evidence>
<dbReference type="Pfam" id="PF11145">
    <property type="entry name" value="DUF2921"/>
    <property type="match status" value="1"/>
</dbReference>
<dbReference type="PANTHER" id="PTHR33389:SF18">
    <property type="entry name" value="OS01G0677900 PROTEIN"/>
    <property type="match status" value="1"/>
</dbReference>
<comment type="catalytic activity">
    <reaction evidence="1">
        <text>S-ubiquitinyl-[E2 ubiquitin-conjugating enzyme]-L-cysteine + [acceptor protein]-L-lysine = [E2 ubiquitin-conjugating enzyme]-L-cysteine + N(6)-ubiquitinyl-[acceptor protein]-L-lysine.</text>
        <dbReference type="EC" id="2.3.2.27"/>
    </reaction>
</comment>
<name>A0A7J0G9R4_9ERIC</name>
<dbReference type="Pfam" id="PF25333">
    <property type="entry name" value="DUF2921_N"/>
    <property type="match status" value="1"/>
</dbReference>
<dbReference type="InterPro" id="IPR057425">
    <property type="entry name" value="DUF2921_N"/>
</dbReference>
<keyword evidence="6 10" id="KW-0812">Transmembrane</keyword>
<evidence type="ECO:0000313" key="13">
    <source>
        <dbReference type="EMBL" id="GFZ07520.1"/>
    </source>
</evidence>
<evidence type="ECO:0000256" key="3">
    <source>
        <dbReference type="ARBA" id="ARBA00004906"/>
    </source>
</evidence>
<protein>
    <recommendedName>
        <fullName evidence="4">RING-type E3 ubiquitin transferase</fullName>
        <ecNumber evidence="4">2.3.2.27</ecNumber>
    </recommendedName>
</protein>
<evidence type="ECO:0000256" key="4">
    <source>
        <dbReference type="ARBA" id="ARBA00012483"/>
    </source>
</evidence>
<accession>A0A7J0G9R4</accession>
<evidence type="ECO:0000256" key="1">
    <source>
        <dbReference type="ARBA" id="ARBA00000900"/>
    </source>
</evidence>
<dbReference type="EC" id="2.3.2.27" evidence="4"/>
<dbReference type="GO" id="GO:0061630">
    <property type="term" value="F:ubiquitin protein ligase activity"/>
    <property type="evidence" value="ECO:0007669"/>
    <property type="project" value="UniProtKB-EC"/>
</dbReference>
<dbReference type="PANTHER" id="PTHR33389">
    <property type="entry name" value="FAMILY PROTEIN, PUTATIVE (DUF2921)-RELATED"/>
    <property type="match status" value="1"/>
</dbReference>
<feature type="domain" description="SWEET-like" evidence="11">
    <location>
        <begin position="235"/>
        <end position="296"/>
    </location>
</feature>
<reference evidence="13 14" key="1">
    <citation type="submission" date="2019-07" db="EMBL/GenBank/DDBJ databases">
        <title>De Novo Assembly of kiwifruit Actinidia rufa.</title>
        <authorList>
            <person name="Sugita-Konishi S."/>
            <person name="Sato K."/>
            <person name="Mori E."/>
            <person name="Abe Y."/>
            <person name="Kisaki G."/>
            <person name="Hamano K."/>
            <person name="Suezawa K."/>
            <person name="Otani M."/>
            <person name="Fukuda T."/>
            <person name="Manabe T."/>
            <person name="Gomi K."/>
            <person name="Tabuchi M."/>
            <person name="Akimitsu K."/>
            <person name="Kataoka I."/>
        </authorList>
    </citation>
    <scope>NUCLEOTIDE SEQUENCE [LARGE SCALE GENOMIC DNA]</scope>
    <source>
        <strain evidence="14">cv. Fuchu</strain>
    </source>
</reference>
<feature type="domain" description="DUF2921" evidence="12">
    <location>
        <begin position="163"/>
        <end position="217"/>
    </location>
</feature>